<evidence type="ECO:0000313" key="1">
    <source>
        <dbReference type="EMBL" id="GBN48989.1"/>
    </source>
</evidence>
<name>A0A4Y2PD59_ARAVE</name>
<feature type="non-terminal residue" evidence="1">
    <location>
        <position position="20"/>
    </location>
</feature>
<organism evidence="1 2">
    <name type="scientific">Araneus ventricosus</name>
    <name type="common">Orbweaver spider</name>
    <name type="synonym">Epeira ventricosa</name>
    <dbReference type="NCBI Taxonomy" id="182803"/>
    <lineage>
        <taxon>Eukaryota</taxon>
        <taxon>Metazoa</taxon>
        <taxon>Ecdysozoa</taxon>
        <taxon>Arthropoda</taxon>
        <taxon>Chelicerata</taxon>
        <taxon>Arachnida</taxon>
        <taxon>Araneae</taxon>
        <taxon>Araneomorphae</taxon>
        <taxon>Entelegynae</taxon>
        <taxon>Araneoidea</taxon>
        <taxon>Araneidae</taxon>
        <taxon>Araneus</taxon>
    </lineage>
</organism>
<keyword evidence="2" id="KW-1185">Reference proteome</keyword>
<protein>
    <submittedName>
        <fullName evidence="1">Uncharacterized protein</fullName>
    </submittedName>
</protein>
<proteinExistence type="predicted"/>
<dbReference type="EMBL" id="BGPR01214398">
    <property type="protein sequence ID" value="GBN48989.1"/>
    <property type="molecule type" value="Genomic_DNA"/>
</dbReference>
<dbReference type="AlphaFoldDB" id="A0A4Y2PD59"/>
<dbReference type="Proteomes" id="UP000499080">
    <property type="component" value="Unassembled WGS sequence"/>
</dbReference>
<comment type="caution">
    <text evidence="1">The sequence shown here is derived from an EMBL/GenBank/DDBJ whole genome shotgun (WGS) entry which is preliminary data.</text>
</comment>
<sequence length="20" mass="2211">MALRLPTSAEELKTFTALAF</sequence>
<reference evidence="1 2" key="1">
    <citation type="journal article" date="2019" name="Sci. Rep.">
        <title>Orb-weaving spider Araneus ventricosus genome elucidates the spidroin gene catalogue.</title>
        <authorList>
            <person name="Kono N."/>
            <person name="Nakamura H."/>
            <person name="Ohtoshi R."/>
            <person name="Moran D.A.P."/>
            <person name="Shinohara A."/>
            <person name="Yoshida Y."/>
            <person name="Fujiwara M."/>
            <person name="Mori M."/>
            <person name="Tomita M."/>
            <person name="Arakawa K."/>
        </authorList>
    </citation>
    <scope>NUCLEOTIDE SEQUENCE [LARGE SCALE GENOMIC DNA]</scope>
</reference>
<accession>A0A4Y2PD59</accession>
<gene>
    <name evidence="1" type="ORF">AVEN_107597_1</name>
</gene>
<evidence type="ECO:0000313" key="2">
    <source>
        <dbReference type="Proteomes" id="UP000499080"/>
    </source>
</evidence>